<organism evidence="1">
    <name type="scientific">Haptolina ericina</name>
    <dbReference type="NCBI Taxonomy" id="156174"/>
    <lineage>
        <taxon>Eukaryota</taxon>
        <taxon>Haptista</taxon>
        <taxon>Haptophyta</taxon>
        <taxon>Prymnesiophyceae</taxon>
        <taxon>Prymnesiales</taxon>
        <taxon>Prymnesiaceae</taxon>
        <taxon>Haptolina</taxon>
    </lineage>
</organism>
<evidence type="ECO:0008006" key="2">
    <source>
        <dbReference type="Google" id="ProtNLM"/>
    </source>
</evidence>
<proteinExistence type="predicted"/>
<accession>A0A7S3BGF6</accession>
<evidence type="ECO:0000313" key="1">
    <source>
        <dbReference type="EMBL" id="CAE0134611.1"/>
    </source>
</evidence>
<dbReference type="PANTHER" id="PTHR10974">
    <property type="entry name" value="FI08016P-RELATED"/>
    <property type="match status" value="1"/>
</dbReference>
<name>A0A7S3BGF6_9EUKA</name>
<gene>
    <name evidence="1" type="ORF">HERI1096_LOCUS30279</name>
</gene>
<dbReference type="AlphaFoldDB" id="A0A7S3BGF6"/>
<dbReference type="Pfam" id="PF02995">
    <property type="entry name" value="DUF229"/>
    <property type="match status" value="1"/>
</dbReference>
<dbReference type="EMBL" id="HBHX01054963">
    <property type="protein sequence ID" value="CAE0134611.1"/>
    <property type="molecule type" value="Transcribed_RNA"/>
</dbReference>
<protein>
    <recommendedName>
        <fullName evidence="2">Sulfatase N-terminal domain-containing protein</fullName>
    </recommendedName>
</protein>
<reference evidence="1" key="1">
    <citation type="submission" date="2021-01" db="EMBL/GenBank/DDBJ databases">
        <authorList>
            <person name="Corre E."/>
            <person name="Pelletier E."/>
            <person name="Niang G."/>
            <person name="Scheremetjew M."/>
            <person name="Finn R."/>
            <person name="Kale V."/>
            <person name="Holt S."/>
            <person name="Cochrane G."/>
            <person name="Meng A."/>
            <person name="Brown T."/>
            <person name="Cohen L."/>
        </authorList>
    </citation>
    <scope>NUCLEOTIDE SEQUENCE</scope>
    <source>
        <strain evidence="1">CCMP281</strain>
    </source>
</reference>
<dbReference type="InterPro" id="IPR004245">
    <property type="entry name" value="DUF229"/>
</dbReference>
<dbReference type="GO" id="GO:0005615">
    <property type="term" value="C:extracellular space"/>
    <property type="evidence" value="ECO:0007669"/>
    <property type="project" value="TreeGrafter"/>
</dbReference>
<dbReference type="PANTHER" id="PTHR10974:SF1">
    <property type="entry name" value="FI08016P-RELATED"/>
    <property type="match status" value="1"/>
</dbReference>
<sequence length="138" mass="15486">MPPLLPPTPPLPMLRVHDGAVLQDTVLLLLSDHGTHGIWYTEYEIGATEHQLPFLYIVVPDWLLKERPAWAVALGRNQRRLVTAHELYRGMQQLAAYPDPVEASGTAKLSIFDEIPDGRTCEEAGIPEIYCACHRNYG</sequence>